<evidence type="ECO:0000256" key="6">
    <source>
        <dbReference type="ARBA" id="ARBA00022840"/>
    </source>
</evidence>
<dbReference type="EMBL" id="CP072800">
    <property type="protein sequence ID" value="QTR50570.1"/>
    <property type="molecule type" value="Genomic_DNA"/>
</dbReference>
<dbReference type="InterPro" id="IPR023168">
    <property type="entry name" value="GatB_Yqey_C_2"/>
</dbReference>
<gene>
    <name evidence="11 13" type="primary">gatB</name>
    <name evidence="13" type="ORF">J8380_03095</name>
</gene>
<evidence type="ECO:0000256" key="11">
    <source>
        <dbReference type="HAMAP-Rule" id="MF_00121"/>
    </source>
</evidence>
<comment type="function">
    <text evidence="8 11">Allows the formation of correctly charged Asn-tRNA(Asn) or Gln-tRNA(Gln) through the transamidation of misacylated Asp-tRNA(Asn) or Glu-tRNA(Gln) in organisms which lack either or both of asparaginyl-tRNA or glutaminyl-tRNA synthetases. The reaction takes place in the presence of glutamine and ATP through an activated phospho-Asp-tRNA(Asn) or phospho-Glu-tRNA(Gln).</text>
</comment>
<evidence type="ECO:0000256" key="2">
    <source>
        <dbReference type="ARBA" id="ARBA00011123"/>
    </source>
</evidence>
<feature type="domain" description="Asn/Gln amidotransferase" evidence="12">
    <location>
        <begin position="327"/>
        <end position="474"/>
    </location>
</feature>
<proteinExistence type="inferred from homology"/>
<dbReference type="InterPro" id="IPR014746">
    <property type="entry name" value="Gln_synth/guanido_kin_cat_dom"/>
</dbReference>
<dbReference type="InterPro" id="IPR004413">
    <property type="entry name" value="GatB"/>
</dbReference>
<dbReference type="InterPro" id="IPR017959">
    <property type="entry name" value="Asn/Gln-tRNA_amidoTrfase_suB/E"/>
</dbReference>
<dbReference type="Gene3D" id="1.10.150.380">
    <property type="entry name" value="GatB domain, N-terminal subdomain"/>
    <property type="match status" value="1"/>
</dbReference>
<dbReference type="InterPro" id="IPR003789">
    <property type="entry name" value="Asn/Gln_tRNA_amidoTrase-B-like"/>
</dbReference>
<evidence type="ECO:0000256" key="8">
    <source>
        <dbReference type="ARBA" id="ARBA00024799"/>
    </source>
</evidence>
<evidence type="ECO:0000256" key="3">
    <source>
        <dbReference type="ARBA" id="ARBA00016923"/>
    </source>
</evidence>
<protein>
    <recommendedName>
        <fullName evidence="3 11">Aspartyl/glutamyl-tRNA(Asn/Gln) amidotransferase subunit B</fullName>
        <shortName evidence="11">Asp/Glu-ADT subunit B</shortName>
        <ecNumber evidence="11">6.3.5.-</ecNumber>
    </recommendedName>
</protein>
<keyword evidence="7 11" id="KW-0648">Protein biosynthesis</keyword>
<dbReference type="PANTHER" id="PTHR11659:SF0">
    <property type="entry name" value="GLUTAMYL-TRNA(GLN) AMIDOTRANSFERASE SUBUNIT B, MITOCHONDRIAL"/>
    <property type="match status" value="1"/>
</dbReference>
<evidence type="ECO:0000256" key="1">
    <source>
        <dbReference type="ARBA" id="ARBA00005306"/>
    </source>
</evidence>
<dbReference type="NCBIfam" id="NF004014">
    <property type="entry name" value="PRK05477.1-4"/>
    <property type="match status" value="1"/>
</dbReference>
<evidence type="ECO:0000313" key="14">
    <source>
        <dbReference type="Proteomes" id="UP000672027"/>
    </source>
</evidence>
<sequence>MEWETVIGLEIHAQLSTKSKIFSGSSTAYGAEPNTQASLIDLGMPGVLPVLNKEAVHMAVKFGLAIDAHLAPRSVFARKNYFYPDLPKGYQISQYELPIVGIGHMDIELEDGSIKRIGVTRAHLEEDAGKSLHEDFQGQTGIDLNRAGTPLLEIVSEPDMRNAKEAVAYIKKLHALVRYLGVCDGNMQEGSFRCDANVSVRRPGAEFGTRAEIKNLNSFKFIERAINHEVERQIDIIESGGKVVQETRLYDPDRNETRSMRSKEDANDYRYFPDPDLLPVELTPEFIEAVRVTLPELPNAKKGRFMDAYKLSAYDADMLTQSRDVADYFEAVAQACGDAKLAANWVNGELAAALNRAGIELADVPVTADAFAGLLKRILDNTISGKIAKEVFDAMWNGEGDADTVIDKKGLKQITDTGAIEAMIDEIIAANPKQTEEYRAGKDKLFGFFVGAAMKASKGKANPDRVNAILKQKLAG</sequence>
<comment type="catalytic activity">
    <reaction evidence="9 11">
        <text>L-aspartyl-tRNA(Asn) + L-glutamine + ATP + H2O = L-asparaginyl-tRNA(Asn) + L-glutamate + ADP + phosphate + 2 H(+)</text>
        <dbReference type="Rhea" id="RHEA:14513"/>
        <dbReference type="Rhea" id="RHEA-COMP:9674"/>
        <dbReference type="Rhea" id="RHEA-COMP:9677"/>
        <dbReference type="ChEBI" id="CHEBI:15377"/>
        <dbReference type="ChEBI" id="CHEBI:15378"/>
        <dbReference type="ChEBI" id="CHEBI:29985"/>
        <dbReference type="ChEBI" id="CHEBI:30616"/>
        <dbReference type="ChEBI" id="CHEBI:43474"/>
        <dbReference type="ChEBI" id="CHEBI:58359"/>
        <dbReference type="ChEBI" id="CHEBI:78515"/>
        <dbReference type="ChEBI" id="CHEBI:78516"/>
        <dbReference type="ChEBI" id="CHEBI:456216"/>
    </reaction>
</comment>
<dbReference type="PROSITE" id="PS01234">
    <property type="entry name" value="GATB"/>
    <property type="match status" value="1"/>
</dbReference>
<comment type="catalytic activity">
    <reaction evidence="10 11">
        <text>L-glutamyl-tRNA(Gln) + L-glutamine + ATP + H2O = L-glutaminyl-tRNA(Gln) + L-glutamate + ADP + phosphate + H(+)</text>
        <dbReference type="Rhea" id="RHEA:17521"/>
        <dbReference type="Rhea" id="RHEA-COMP:9681"/>
        <dbReference type="Rhea" id="RHEA-COMP:9684"/>
        <dbReference type="ChEBI" id="CHEBI:15377"/>
        <dbReference type="ChEBI" id="CHEBI:15378"/>
        <dbReference type="ChEBI" id="CHEBI:29985"/>
        <dbReference type="ChEBI" id="CHEBI:30616"/>
        <dbReference type="ChEBI" id="CHEBI:43474"/>
        <dbReference type="ChEBI" id="CHEBI:58359"/>
        <dbReference type="ChEBI" id="CHEBI:78520"/>
        <dbReference type="ChEBI" id="CHEBI:78521"/>
        <dbReference type="ChEBI" id="CHEBI:456216"/>
    </reaction>
</comment>
<dbReference type="EC" id="6.3.5.-" evidence="11"/>
<name>A0ABX7X3X6_9GAMM</name>
<evidence type="ECO:0000256" key="9">
    <source>
        <dbReference type="ARBA" id="ARBA00047380"/>
    </source>
</evidence>
<accession>A0ABX7X3X6</accession>
<dbReference type="InterPro" id="IPR017958">
    <property type="entry name" value="Gln-tRNA_amidoTrfase_suB_CS"/>
</dbReference>
<evidence type="ECO:0000256" key="4">
    <source>
        <dbReference type="ARBA" id="ARBA00022598"/>
    </source>
</evidence>
<dbReference type="Proteomes" id="UP000672027">
    <property type="component" value="Chromosome"/>
</dbReference>
<evidence type="ECO:0000256" key="7">
    <source>
        <dbReference type="ARBA" id="ARBA00022917"/>
    </source>
</evidence>
<evidence type="ECO:0000259" key="12">
    <source>
        <dbReference type="SMART" id="SM00845"/>
    </source>
</evidence>
<dbReference type="InterPro" id="IPR042114">
    <property type="entry name" value="GatB_C_1"/>
</dbReference>
<dbReference type="Gene3D" id="1.10.10.410">
    <property type="match status" value="1"/>
</dbReference>
<keyword evidence="4 11" id="KW-0436">Ligase</keyword>
<keyword evidence="14" id="KW-1185">Reference proteome</keyword>
<dbReference type="NCBIfam" id="NF004015">
    <property type="entry name" value="PRK05477.1-5"/>
    <property type="match status" value="1"/>
</dbReference>
<dbReference type="InterPro" id="IPR018027">
    <property type="entry name" value="Asn/Gln_amidotransferase"/>
</dbReference>
<dbReference type="NCBIfam" id="TIGR00133">
    <property type="entry name" value="gatB"/>
    <property type="match status" value="1"/>
</dbReference>
<keyword evidence="6 11" id="KW-0067">ATP-binding</keyword>
<dbReference type="Pfam" id="PF02637">
    <property type="entry name" value="GatB_Yqey"/>
    <property type="match status" value="1"/>
</dbReference>
<organism evidence="13 14">
    <name type="scientific">Candidatus Thiothrix anitrata</name>
    <dbReference type="NCBI Taxonomy" id="2823902"/>
    <lineage>
        <taxon>Bacteria</taxon>
        <taxon>Pseudomonadati</taxon>
        <taxon>Pseudomonadota</taxon>
        <taxon>Gammaproteobacteria</taxon>
        <taxon>Thiotrichales</taxon>
        <taxon>Thiotrichaceae</taxon>
        <taxon>Thiothrix</taxon>
    </lineage>
</organism>
<dbReference type="InterPro" id="IPR006075">
    <property type="entry name" value="Asn/Gln-tRNA_Trfase_suB/E_cat"/>
</dbReference>
<evidence type="ECO:0000256" key="10">
    <source>
        <dbReference type="ARBA" id="ARBA00047913"/>
    </source>
</evidence>
<dbReference type="RefSeq" id="WP_210228215.1">
    <property type="nucleotide sequence ID" value="NZ_CP072800.1"/>
</dbReference>
<keyword evidence="5 11" id="KW-0547">Nucleotide-binding</keyword>
<comment type="subunit">
    <text evidence="2 11">Heterotrimer of A, B and C subunits.</text>
</comment>
<evidence type="ECO:0000256" key="5">
    <source>
        <dbReference type="ARBA" id="ARBA00022741"/>
    </source>
</evidence>
<dbReference type="Pfam" id="PF02934">
    <property type="entry name" value="GatB_N"/>
    <property type="match status" value="1"/>
</dbReference>
<dbReference type="SUPFAM" id="SSF89095">
    <property type="entry name" value="GatB/YqeY motif"/>
    <property type="match status" value="1"/>
</dbReference>
<dbReference type="PANTHER" id="PTHR11659">
    <property type="entry name" value="GLUTAMYL-TRNA GLN AMIDOTRANSFERASE SUBUNIT B MITOCHONDRIAL AND PROKARYOTIC PET112-RELATED"/>
    <property type="match status" value="1"/>
</dbReference>
<dbReference type="SMART" id="SM00845">
    <property type="entry name" value="GatB_Yqey"/>
    <property type="match status" value="1"/>
</dbReference>
<evidence type="ECO:0000313" key="13">
    <source>
        <dbReference type="EMBL" id="QTR50570.1"/>
    </source>
</evidence>
<reference evidence="13 14" key="1">
    <citation type="submission" date="2021-04" db="EMBL/GenBank/DDBJ databases">
        <title>Genomics, taxonomy and metabolism of representatives of sulfur bacteria of the genus Thiothrix: Thiothrix fructosivorans QT, Thiothrix unzii A1T and three new species, Thiothrix subterranea sp. nov., Thiothrix litoralis sp. nov. and 'Candidatus Thiothrix anitrata' sp. nov.</title>
        <authorList>
            <person name="Ravin N.V."/>
            <person name="Smolyakov D."/>
            <person name="Rudenko T.S."/>
            <person name="Mardanov A.V."/>
            <person name="Beletsky A.V."/>
            <person name="Markov N.D."/>
            <person name="Fomenkov A.I."/>
            <person name="Roberts R.J."/>
            <person name="Karnachuk O.V."/>
            <person name="Novikov A."/>
            <person name="Grabovich M.Y."/>
        </authorList>
    </citation>
    <scope>NUCLEOTIDE SEQUENCE [LARGE SCALE GENOMIC DNA]</scope>
    <source>
        <strain evidence="13 14">A52</strain>
    </source>
</reference>
<dbReference type="HAMAP" id="MF_00121">
    <property type="entry name" value="GatB"/>
    <property type="match status" value="1"/>
</dbReference>
<dbReference type="SUPFAM" id="SSF55931">
    <property type="entry name" value="Glutamine synthetase/guanido kinase"/>
    <property type="match status" value="1"/>
</dbReference>
<dbReference type="NCBIfam" id="NF004012">
    <property type="entry name" value="PRK05477.1-2"/>
    <property type="match status" value="1"/>
</dbReference>
<comment type="similarity">
    <text evidence="1 11">Belongs to the GatB/GatE family. GatB subfamily.</text>
</comment>